<dbReference type="PANTHER" id="PTHR12538:SF0">
    <property type="entry name" value="40S RIBOSOMAL PROTEIN S26"/>
    <property type="match status" value="1"/>
</dbReference>
<proteinExistence type="predicted"/>
<comment type="caution">
    <text evidence="4">The sequence shown here is derived from an EMBL/GenBank/DDBJ whole genome shotgun (WGS) entry which is preliminary data.</text>
</comment>
<keyword evidence="1 4" id="KW-0689">Ribosomal protein</keyword>
<dbReference type="AlphaFoldDB" id="A0A497F6J2"/>
<accession>A0A497F6J2</accession>
<dbReference type="EMBL" id="QMRA01000020">
    <property type="protein sequence ID" value="RLE54608.1"/>
    <property type="molecule type" value="Genomic_DNA"/>
</dbReference>
<dbReference type="GO" id="GO:0006412">
    <property type="term" value="P:translation"/>
    <property type="evidence" value="ECO:0007669"/>
    <property type="project" value="InterPro"/>
</dbReference>
<feature type="region of interest" description="Disordered" evidence="3">
    <location>
        <begin position="1"/>
        <end position="20"/>
    </location>
</feature>
<keyword evidence="2" id="KW-0687">Ribonucleoprotein</keyword>
<reference evidence="4 5" key="1">
    <citation type="submission" date="2018-06" db="EMBL/GenBank/DDBJ databases">
        <title>Extensive metabolic versatility and redundancy in microbially diverse, dynamic hydrothermal sediments.</title>
        <authorList>
            <person name="Dombrowski N."/>
            <person name="Teske A."/>
            <person name="Baker B.J."/>
        </authorList>
    </citation>
    <scope>NUCLEOTIDE SEQUENCE [LARGE SCALE GENOMIC DNA]</scope>
    <source>
        <strain evidence="4">B20_G2</strain>
    </source>
</reference>
<dbReference type="InterPro" id="IPR038551">
    <property type="entry name" value="Ribosomal_eS26_sf"/>
</dbReference>
<sequence length="95" mass="11031">MPKKRKSRGRSKGSKGKEDKVQCDACGAWVPRSKAKRVTRWVSPVDPQLAKELEKKGAIIQKYPVTKYYCVSCAIFRGIIKIRSREERKKRRPLR</sequence>
<feature type="compositionally biased region" description="Basic residues" evidence="3">
    <location>
        <begin position="1"/>
        <end position="14"/>
    </location>
</feature>
<dbReference type="GO" id="GO:0003735">
    <property type="term" value="F:structural constituent of ribosome"/>
    <property type="evidence" value="ECO:0007669"/>
    <property type="project" value="InterPro"/>
</dbReference>
<gene>
    <name evidence="4" type="ORF">DRJ26_01675</name>
</gene>
<dbReference type="NCBIfam" id="NF006816">
    <property type="entry name" value="PRK09335.1"/>
    <property type="match status" value="1"/>
</dbReference>
<dbReference type="Pfam" id="PF01283">
    <property type="entry name" value="Ribosomal_S26e"/>
    <property type="match status" value="1"/>
</dbReference>
<dbReference type="InterPro" id="IPR000892">
    <property type="entry name" value="Ribosomal_eS26"/>
</dbReference>
<dbReference type="PANTHER" id="PTHR12538">
    <property type="entry name" value="40S RIBOSOMAL PROTEIN S26"/>
    <property type="match status" value="1"/>
</dbReference>
<evidence type="ECO:0000313" key="5">
    <source>
        <dbReference type="Proteomes" id="UP000269499"/>
    </source>
</evidence>
<organism evidence="4 5">
    <name type="scientific">Thermoproteota archaeon</name>
    <dbReference type="NCBI Taxonomy" id="2056631"/>
    <lineage>
        <taxon>Archaea</taxon>
        <taxon>Thermoproteota</taxon>
    </lineage>
</organism>
<dbReference type="Gene3D" id="3.30.1740.20">
    <property type="entry name" value="Ribosomal protein S26e"/>
    <property type="match status" value="1"/>
</dbReference>
<name>A0A497F6J2_9CREN</name>
<dbReference type="GO" id="GO:0022627">
    <property type="term" value="C:cytosolic small ribosomal subunit"/>
    <property type="evidence" value="ECO:0007669"/>
    <property type="project" value="TreeGrafter"/>
</dbReference>
<evidence type="ECO:0000256" key="2">
    <source>
        <dbReference type="ARBA" id="ARBA00023274"/>
    </source>
</evidence>
<dbReference type="Proteomes" id="UP000269499">
    <property type="component" value="Unassembled WGS sequence"/>
</dbReference>
<dbReference type="GO" id="GO:0003729">
    <property type="term" value="F:mRNA binding"/>
    <property type="evidence" value="ECO:0007669"/>
    <property type="project" value="TreeGrafter"/>
</dbReference>
<evidence type="ECO:0000256" key="1">
    <source>
        <dbReference type="ARBA" id="ARBA00022980"/>
    </source>
</evidence>
<protein>
    <submittedName>
        <fullName evidence="4">30S ribosomal protein S26e</fullName>
    </submittedName>
</protein>
<evidence type="ECO:0000313" key="4">
    <source>
        <dbReference type="EMBL" id="RLE54608.1"/>
    </source>
</evidence>
<evidence type="ECO:0000256" key="3">
    <source>
        <dbReference type="SAM" id="MobiDB-lite"/>
    </source>
</evidence>